<dbReference type="EMBL" id="CP031358">
    <property type="protein sequence ID" value="AXK44035.1"/>
    <property type="molecule type" value="Genomic_DNA"/>
</dbReference>
<keyword evidence="1" id="KW-0732">Signal</keyword>
<protein>
    <submittedName>
        <fullName evidence="2">Uncharacterized protein</fullName>
    </submittedName>
</protein>
<organism evidence="2 3">
    <name type="scientific">Erythrobacter aureus</name>
    <dbReference type="NCBI Taxonomy" id="2182384"/>
    <lineage>
        <taxon>Bacteria</taxon>
        <taxon>Pseudomonadati</taxon>
        <taxon>Pseudomonadota</taxon>
        <taxon>Alphaproteobacteria</taxon>
        <taxon>Sphingomonadales</taxon>
        <taxon>Erythrobacteraceae</taxon>
        <taxon>Erythrobacter/Porphyrobacter group</taxon>
        <taxon>Erythrobacter</taxon>
    </lineage>
</organism>
<feature type="signal peptide" evidence="1">
    <location>
        <begin position="1"/>
        <end position="23"/>
    </location>
</feature>
<geneLocation type="plasmid" evidence="2 3">
    <name>unnamed</name>
</geneLocation>
<dbReference type="AlphaFoldDB" id="A0A345YJD3"/>
<keyword evidence="3" id="KW-1185">Reference proteome</keyword>
<evidence type="ECO:0000313" key="2">
    <source>
        <dbReference type="EMBL" id="AXK44035.1"/>
    </source>
</evidence>
<sequence length="367" mass="40307">MRIKLAILALIAAILPTQAVAQAAPKPPPIYYAQPKPQQPAEQPRMTERQQEIMLIARNADGYITEDLHREFWDSIPFKDRQLVEFKALLADLVDRVIGPSAELGYETWHSADLSLRAGRVVRSENLDAAIEASLSASDIPSYREKAQESVASVDRILTAAAEGTPLQTAYGPMFINEDIIATTLAGIKGGTRRTELLFNPVWDPSPRLYKYPNAHVSILAPWALTPVSNTITLENGMVSDFHRLEQTVSDKQWAHVGFGDYSHGIQTGKVDLSDPSTAVLKNVRAGLKGVGATAISIPSAHKWRGYVSAEVSGSVDYEAEKAYVSLRSVYLPEHEGFLVFTTVSMISLADSQLLLDQLEANTQVLR</sequence>
<feature type="chain" id="PRO_5017013545" evidence="1">
    <location>
        <begin position="24"/>
        <end position="367"/>
    </location>
</feature>
<name>A0A345YJD3_9SPHN</name>
<dbReference type="Proteomes" id="UP000254508">
    <property type="component" value="Plasmid unnamed"/>
</dbReference>
<proteinExistence type="predicted"/>
<gene>
    <name evidence="2" type="ORF">DVR09_16410</name>
</gene>
<evidence type="ECO:0000256" key="1">
    <source>
        <dbReference type="SAM" id="SignalP"/>
    </source>
</evidence>
<dbReference type="KEGG" id="err:DVR09_16410"/>
<dbReference type="RefSeq" id="WP_115418348.1">
    <property type="nucleotide sequence ID" value="NZ_CP031358.1"/>
</dbReference>
<dbReference type="OrthoDB" id="8455133at2"/>
<keyword evidence="2" id="KW-0614">Plasmid</keyword>
<accession>A0A345YJD3</accession>
<reference evidence="2 3" key="1">
    <citation type="submission" date="2018-07" db="EMBL/GenBank/DDBJ databases">
        <title>Genome sequence of Erythrobacter strain YH-07, an antagonistic bacterium isolated from Yellow Sea.</title>
        <authorList>
            <person name="Tang T."/>
            <person name="Liu Q."/>
            <person name="Sun X."/>
        </authorList>
    </citation>
    <scope>NUCLEOTIDE SEQUENCE [LARGE SCALE GENOMIC DNA]</scope>
    <source>
        <strain evidence="2 3">YH-07</strain>
        <plasmid evidence="2 3">unnamed</plasmid>
    </source>
</reference>
<evidence type="ECO:0000313" key="3">
    <source>
        <dbReference type="Proteomes" id="UP000254508"/>
    </source>
</evidence>